<proteinExistence type="inferred from homology"/>
<reference evidence="6" key="1">
    <citation type="submission" date="2025-08" db="UniProtKB">
        <authorList>
            <consortium name="RefSeq"/>
        </authorList>
    </citation>
    <scope>IDENTIFICATION</scope>
    <source>
        <tissue evidence="6">Whole body pupa</tissue>
    </source>
</reference>
<dbReference type="PANTHER" id="PTHR46161">
    <property type="entry name" value="NUCLEOSIDE DIPHOSPHATE KINASE"/>
    <property type="match status" value="1"/>
</dbReference>
<evidence type="ECO:0000256" key="2">
    <source>
        <dbReference type="PROSITE-ProRule" id="PRU00706"/>
    </source>
</evidence>
<evidence type="ECO:0000259" key="4">
    <source>
        <dbReference type="Pfam" id="PF00334"/>
    </source>
</evidence>
<organism evidence="5 6">
    <name type="scientific">Glossina fuscipes</name>
    <dbReference type="NCBI Taxonomy" id="7396"/>
    <lineage>
        <taxon>Eukaryota</taxon>
        <taxon>Metazoa</taxon>
        <taxon>Ecdysozoa</taxon>
        <taxon>Arthropoda</taxon>
        <taxon>Hexapoda</taxon>
        <taxon>Insecta</taxon>
        <taxon>Pterygota</taxon>
        <taxon>Neoptera</taxon>
        <taxon>Endopterygota</taxon>
        <taxon>Diptera</taxon>
        <taxon>Brachycera</taxon>
        <taxon>Muscomorpha</taxon>
        <taxon>Hippoboscoidea</taxon>
        <taxon>Glossinidae</taxon>
        <taxon>Glossina</taxon>
    </lineage>
</organism>
<gene>
    <name evidence="6" type="primary">LOC119634332</name>
</gene>
<comment type="similarity">
    <text evidence="1 2">Belongs to the NDK family.</text>
</comment>
<evidence type="ECO:0000313" key="6">
    <source>
        <dbReference type="RefSeq" id="XP_037884336.1"/>
    </source>
</evidence>
<feature type="compositionally biased region" description="Basic and acidic residues" evidence="3">
    <location>
        <begin position="457"/>
        <end position="468"/>
    </location>
</feature>
<feature type="compositionally biased region" description="Basic and acidic residues" evidence="3">
    <location>
        <begin position="427"/>
        <end position="447"/>
    </location>
</feature>
<sequence length="468" mass="52176">MFEDTLLIIKADYMHRRKQLLIYLLKNGFQIQGQRRLLFSPELAAAFYDDLVDSPNFMMYVILLSKGNSEAYILAKNNAAQDLLNIMTCYFGTSAELDCNVHVTTCHLKVQREISFIFPNYIYEPIYCPEKLAFGTRNPIIKPLLQKLYDITTETEPDHNKVWKVQVADYLNSSNKNLPRISNLGIRTTLRNVQERAQQTKFTTFKQFKVHPGLDRGSAATLKSQISGGSSVHISTSSCVSCSDFGSTDERIRHIHRKEPLTDLIKKKTAPLTPSSGALSETEKEEQEEGKTRKLFRDVQMDVMKQVDVIRQMLAMGASKEEAVLEGEVIEQELIEEEVIKADLHTLEIAKSALEEVSEKPELAEAVEAVRSDKGIAEKPGNGEPVVEQAAVEGEQPVIDKPADEEPVVLEHVVEQPAGGESAVEEPASKELAAEDVHPGPEERAAEEPVAVAGPQEQEHAEEAPVEE</sequence>
<dbReference type="SUPFAM" id="SSF54919">
    <property type="entry name" value="Nucleoside diphosphate kinase, NDK"/>
    <property type="match status" value="1"/>
</dbReference>
<dbReference type="PANTHER" id="PTHR46161:SF1">
    <property type="entry name" value="NUCLEOSIDE DIPHOSPHATE KINASE HOMOLOG 5"/>
    <property type="match status" value="1"/>
</dbReference>
<dbReference type="InterPro" id="IPR034907">
    <property type="entry name" value="NDK-like_dom"/>
</dbReference>
<evidence type="ECO:0000256" key="1">
    <source>
        <dbReference type="ARBA" id="ARBA00008142"/>
    </source>
</evidence>
<feature type="region of interest" description="Disordered" evidence="3">
    <location>
        <begin position="415"/>
        <end position="468"/>
    </location>
</feature>
<feature type="domain" description="Nucleoside diphosphate kinase-like" evidence="4">
    <location>
        <begin position="3"/>
        <end position="87"/>
    </location>
</feature>
<feature type="region of interest" description="Disordered" evidence="3">
    <location>
        <begin position="264"/>
        <end position="293"/>
    </location>
</feature>
<name>A0A8U0WHH2_9MUSC</name>
<dbReference type="RefSeq" id="XP_037884336.1">
    <property type="nucleotide sequence ID" value="XM_038028408.1"/>
</dbReference>
<dbReference type="Gene3D" id="3.30.70.141">
    <property type="entry name" value="Nucleoside diphosphate kinase-like domain"/>
    <property type="match status" value="1"/>
</dbReference>
<comment type="caution">
    <text evidence="2">Lacks conserved residue(s) required for the propagation of feature annotation.</text>
</comment>
<dbReference type="Pfam" id="PF00334">
    <property type="entry name" value="NDK"/>
    <property type="match status" value="1"/>
</dbReference>
<protein>
    <submittedName>
        <fullName evidence="6">Uncharacterized protein LOC119634332</fullName>
    </submittedName>
</protein>
<dbReference type="InterPro" id="IPR036850">
    <property type="entry name" value="NDK-like_dom_sf"/>
</dbReference>
<dbReference type="GO" id="GO:0005929">
    <property type="term" value="C:cilium"/>
    <property type="evidence" value="ECO:0007669"/>
    <property type="project" value="TreeGrafter"/>
</dbReference>
<evidence type="ECO:0000313" key="5">
    <source>
        <dbReference type="Proteomes" id="UP000092443"/>
    </source>
</evidence>
<dbReference type="Proteomes" id="UP000092443">
    <property type="component" value="Unplaced"/>
</dbReference>
<dbReference type="GO" id="GO:1902176">
    <property type="term" value="P:negative regulation of oxidative stress-induced intrinsic apoptotic signaling pathway"/>
    <property type="evidence" value="ECO:0007669"/>
    <property type="project" value="TreeGrafter"/>
</dbReference>
<dbReference type="GO" id="GO:0003341">
    <property type="term" value="P:cilium movement"/>
    <property type="evidence" value="ECO:0007669"/>
    <property type="project" value="TreeGrafter"/>
</dbReference>
<dbReference type="PROSITE" id="PS51374">
    <property type="entry name" value="NDPK_LIKE"/>
    <property type="match status" value="1"/>
</dbReference>
<evidence type="ECO:0000256" key="3">
    <source>
        <dbReference type="SAM" id="MobiDB-lite"/>
    </source>
</evidence>
<accession>A0A8U0WHH2</accession>
<dbReference type="KEGG" id="gfs:119634332"/>
<dbReference type="AlphaFoldDB" id="A0A8U0WHH2"/>
<keyword evidence="5" id="KW-1185">Reference proteome</keyword>
<dbReference type="GeneID" id="119634332"/>